<dbReference type="EMBL" id="MWWZ01000001">
    <property type="protein sequence ID" value="OZG69585.1"/>
    <property type="molecule type" value="Genomic_DNA"/>
</dbReference>
<feature type="active site" evidence="5">
    <location>
        <position position="102"/>
    </location>
</feature>
<proteinExistence type="inferred from homology"/>
<name>A0A261GEV7_9BIFI</name>
<dbReference type="REBASE" id="384651">
    <property type="entry name" value="M.Beu100216ORF2P"/>
</dbReference>
<reference evidence="8 10" key="1">
    <citation type="journal article" date="2017" name="BMC Genomics">
        <title>Comparative genomic and phylogenomic analyses of the Bifidobacteriaceae family.</title>
        <authorList>
            <person name="Lugli G.A."/>
            <person name="Milani C."/>
            <person name="Turroni F."/>
            <person name="Duranti S."/>
            <person name="Mancabelli L."/>
            <person name="Mangifesta M."/>
            <person name="Ferrario C."/>
            <person name="Modesto M."/>
            <person name="Mattarelli P."/>
            <person name="Jiri K."/>
            <person name="van Sinderen D."/>
            <person name="Ventura M."/>
        </authorList>
    </citation>
    <scope>NUCLEOTIDE SEQUENCE [LARGE SCALE GENOMIC DNA]</scope>
    <source>
        <strain evidence="8 10">DSM 100216</strain>
    </source>
</reference>
<dbReference type="PANTHER" id="PTHR46098">
    <property type="entry name" value="TRNA (CYTOSINE(38)-C(5))-METHYLTRANSFERASE"/>
    <property type="match status" value="1"/>
</dbReference>
<accession>A0A261GEV7</accession>
<protein>
    <recommendedName>
        <fullName evidence="7">Cytosine-specific methyltransferase</fullName>
        <ecNumber evidence="7">2.1.1.37</ecNumber>
    </recommendedName>
</protein>
<dbReference type="InterPro" id="IPR050750">
    <property type="entry name" value="C5-MTase"/>
</dbReference>
<evidence type="ECO:0000313" key="11">
    <source>
        <dbReference type="Proteomes" id="UP000593943"/>
    </source>
</evidence>
<dbReference type="OrthoDB" id="9813719at2"/>
<evidence type="ECO:0000313" key="10">
    <source>
        <dbReference type="Proteomes" id="UP000216057"/>
    </source>
</evidence>
<comment type="similarity">
    <text evidence="5 6">Belongs to the class I-like SAM-binding methyltransferase superfamily. C5-methyltransferase family.</text>
</comment>
<dbReference type="REBASE" id="449267">
    <property type="entry name" value="M.Beu216ORF7380P"/>
</dbReference>
<dbReference type="KEGG" id="beu:BE0216_07380"/>
<dbReference type="RefSeq" id="WP_094635773.1">
    <property type="nucleotide sequence ID" value="NZ_CP062938.1"/>
</dbReference>
<evidence type="ECO:0000256" key="1">
    <source>
        <dbReference type="ARBA" id="ARBA00022603"/>
    </source>
</evidence>
<dbReference type="PRINTS" id="PR00105">
    <property type="entry name" value="C5METTRFRASE"/>
</dbReference>
<gene>
    <name evidence="9" type="primary">dcm</name>
    <name evidence="9" type="ORF">BE0216_07380</name>
    <name evidence="8" type="ORF">BEUL_0002</name>
</gene>
<dbReference type="InterPro" id="IPR001525">
    <property type="entry name" value="C5_MeTfrase"/>
</dbReference>
<evidence type="ECO:0000313" key="9">
    <source>
        <dbReference type="EMBL" id="QOL32297.1"/>
    </source>
</evidence>
<keyword evidence="1 5" id="KW-0489">Methyltransferase</keyword>
<dbReference type="NCBIfam" id="TIGR00675">
    <property type="entry name" value="dcm"/>
    <property type="match status" value="1"/>
</dbReference>
<dbReference type="GO" id="GO:0032259">
    <property type="term" value="P:methylation"/>
    <property type="evidence" value="ECO:0007669"/>
    <property type="project" value="UniProtKB-KW"/>
</dbReference>
<evidence type="ECO:0000256" key="5">
    <source>
        <dbReference type="PROSITE-ProRule" id="PRU01016"/>
    </source>
</evidence>
<evidence type="ECO:0000256" key="2">
    <source>
        <dbReference type="ARBA" id="ARBA00022679"/>
    </source>
</evidence>
<dbReference type="PROSITE" id="PS00094">
    <property type="entry name" value="C5_MTASE_1"/>
    <property type="match status" value="1"/>
</dbReference>
<dbReference type="SUPFAM" id="SSF53335">
    <property type="entry name" value="S-adenosyl-L-methionine-dependent methyltransferases"/>
    <property type="match status" value="1"/>
</dbReference>
<dbReference type="InterPro" id="IPR018117">
    <property type="entry name" value="C5_DNA_meth_AS"/>
</dbReference>
<sequence length="429" mass="48105">MSKTIKVAELFAGVGGFRLGLDGYGKPGEEFYKEPAGPFMTVWANQWEPMGQESKQFAWRCYEKRFGEGSCVNEDIAKALDKVDAGEMTIPDFDMLVGGFPCQDYSVAKPLALSAGIEGHKGVLWWSINRLLEMRQPKYVLLENVDRLLKSPASQRGRDFAIILCCLNRLGYNVEWHVVNAADYGMPQRRRRVYIYAEYNSDWGELDSRLFENGVLARAFPIQISERNRAHRYFEIGADPYEITQTFGKGDKVSVFANAGVMINGEILTARVDSVYSGPQRTLGEVLVPSSEVPPQYWIDDTKMESWRYLKGGKKELRTASNGFQYTYSEGPVAFPDNPELPSRTILTGEGGAGASRTKHVVEQDGRLRRLVPDELDQLQMFPKGWTADGMTDGHRAFCMGNALVTDIPHRIGKVIAADDLGIRDCPKQ</sequence>
<dbReference type="EMBL" id="CP062938">
    <property type="protein sequence ID" value="QOL32297.1"/>
    <property type="molecule type" value="Genomic_DNA"/>
</dbReference>
<dbReference type="InterPro" id="IPR029063">
    <property type="entry name" value="SAM-dependent_MTases_sf"/>
</dbReference>
<dbReference type="EC" id="2.1.1.37" evidence="7"/>
<dbReference type="Proteomes" id="UP000216057">
    <property type="component" value="Unassembled WGS sequence"/>
</dbReference>
<dbReference type="Proteomes" id="UP000593943">
    <property type="component" value="Chromosome"/>
</dbReference>
<dbReference type="GO" id="GO:0003886">
    <property type="term" value="F:DNA (cytosine-5-)-methyltransferase activity"/>
    <property type="evidence" value="ECO:0007669"/>
    <property type="project" value="UniProtKB-EC"/>
</dbReference>
<keyword evidence="2 5" id="KW-0808">Transferase</keyword>
<evidence type="ECO:0000256" key="3">
    <source>
        <dbReference type="ARBA" id="ARBA00022691"/>
    </source>
</evidence>
<reference evidence="9 11" key="2">
    <citation type="submission" date="2020-10" db="EMBL/GenBank/DDBJ databases">
        <title>Genome sequencing of Bifidobacterium eulemuris_DSMZ_100216.</title>
        <authorList>
            <person name="Kim J."/>
        </authorList>
    </citation>
    <scope>NUCLEOTIDE SEQUENCE [LARGE SCALE GENOMIC DNA]</scope>
    <source>
        <strain evidence="9 11">DSM 100216</strain>
    </source>
</reference>
<dbReference type="PROSITE" id="PS51679">
    <property type="entry name" value="SAM_MT_C5"/>
    <property type="match status" value="1"/>
</dbReference>
<evidence type="ECO:0000256" key="7">
    <source>
        <dbReference type="RuleBase" id="RU000417"/>
    </source>
</evidence>
<evidence type="ECO:0000256" key="4">
    <source>
        <dbReference type="ARBA" id="ARBA00022747"/>
    </source>
</evidence>
<keyword evidence="3 5" id="KW-0949">S-adenosyl-L-methionine</keyword>
<evidence type="ECO:0000313" key="8">
    <source>
        <dbReference type="EMBL" id="OZG69585.1"/>
    </source>
</evidence>
<keyword evidence="11" id="KW-1185">Reference proteome</keyword>
<dbReference type="Pfam" id="PF00145">
    <property type="entry name" value="DNA_methylase"/>
    <property type="match status" value="1"/>
</dbReference>
<dbReference type="GO" id="GO:0009307">
    <property type="term" value="P:DNA restriction-modification system"/>
    <property type="evidence" value="ECO:0007669"/>
    <property type="project" value="UniProtKB-KW"/>
</dbReference>
<comment type="catalytic activity">
    <reaction evidence="7">
        <text>a 2'-deoxycytidine in DNA + S-adenosyl-L-methionine = a 5-methyl-2'-deoxycytidine in DNA + S-adenosyl-L-homocysteine + H(+)</text>
        <dbReference type="Rhea" id="RHEA:13681"/>
        <dbReference type="Rhea" id="RHEA-COMP:11369"/>
        <dbReference type="Rhea" id="RHEA-COMP:11370"/>
        <dbReference type="ChEBI" id="CHEBI:15378"/>
        <dbReference type="ChEBI" id="CHEBI:57856"/>
        <dbReference type="ChEBI" id="CHEBI:59789"/>
        <dbReference type="ChEBI" id="CHEBI:85452"/>
        <dbReference type="ChEBI" id="CHEBI:85454"/>
        <dbReference type="EC" id="2.1.1.37"/>
    </reaction>
</comment>
<dbReference type="PANTHER" id="PTHR46098:SF1">
    <property type="entry name" value="TRNA (CYTOSINE(38)-C(5))-METHYLTRANSFERASE"/>
    <property type="match status" value="1"/>
</dbReference>
<dbReference type="AlphaFoldDB" id="A0A261GEV7"/>
<keyword evidence="4" id="KW-0680">Restriction system</keyword>
<organism evidence="8 10">
    <name type="scientific">Bifidobacterium eulemuris</name>
    <dbReference type="NCBI Taxonomy" id="1765219"/>
    <lineage>
        <taxon>Bacteria</taxon>
        <taxon>Bacillati</taxon>
        <taxon>Actinomycetota</taxon>
        <taxon>Actinomycetes</taxon>
        <taxon>Bifidobacteriales</taxon>
        <taxon>Bifidobacteriaceae</taxon>
        <taxon>Bifidobacterium</taxon>
    </lineage>
</organism>
<evidence type="ECO:0000256" key="6">
    <source>
        <dbReference type="RuleBase" id="RU000416"/>
    </source>
</evidence>
<dbReference type="Gene3D" id="3.40.50.150">
    <property type="entry name" value="Vaccinia Virus protein VP39"/>
    <property type="match status" value="1"/>
</dbReference>